<dbReference type="Proteomes" id="UP000218267">
    <property type="component" value="Chromosome"/>
</dbReference>
<keyword evidence="2" id="KW-1185">Reference proteome</keyword>
<name>A0A1Y1CDJ3_9BACT</name>
<reference evidence="1 2" key="1">
    <citation type="journal article" date="2018" name="Mar. Genomics">
        <title>Complete genome sequence of Marinifilaceae bacterium strain SPP2, isolated from the Antarctic marine sediment.</title>
        <authorList>
            <person name="Watanabe M."/>
            <person name="Kojima H."/>
            <person name="Fukui M."/>
        </authorList>
    </citation>
    <scope>NUCLEOTIDE SEQUENCE [LARGE SCALE GENOMIC DNA]</scope>
    <source>
        <strain evidence="1 2">SPP2</strain>
    </source>
</reference>
<evidence type="ECO:0000313" key="2">
    <source>
        <dbReference type="Proteomes" id="UP000218267"/>
    </source>
</evidence>
<protein>
    <submittedName>
        <fullName evidence="1">Uncharacterized protein</fullName>
    </submittedName>
</protein>
<organism evidence="1 2">
    <name type="scientific">Labilibaculum antarcticum</name>
    <dbReference type="NCBI Taxonomy" id="1717717"/>
    <lineage>
        <taxon>Bacteria</taxon>
        <taxon>Pseudomonadati</taxon>
        <taxon>Bacteroidota</taxon>
        <taxon>Bacteroidia</taxon>
        <taxon>Marinilabiliales</taxon>
        <taxon>Marinifilaceae</taxon>
        <taxon>Labilibaculum</taxon>
    </lineage>
</organism>
<proteinExistence type="predicted"/>
<gene>
    <name evidence="1" type="ORF">ALGA_0009</name>
</gene>
<accession>A0A1Y1CDJ3</accession>
<sequence>MNSTQMMNIIMNGDWRNAETNDVCCFFWSDSDHSITIKYKSGDKTGLQNPHQFVKLYHDAEYLKNCNRLRYQSNLFTTEFTLDSENGPLLVVSNVFGKMKLIRQ</sequence>
<dbReference type="KEGG" id="mbas:ALGA_0009"/>
<evidence type="ECO:0000313" key="1">
    <source>
        <dbReference type="EMBL" id="BAX78404.1"/>
    </source>
</evidence>
<dbReference type="EMBL" id="AP018042">
    <property type="protein sequence ID" value="BAX78404.1"/>
    <property type="molecule type" value="Genomic_DNA"/>
</dbReference>
<dbReference type="AlphaFoldDB" id="A0A1Y1CDJ3"/>
<reference evidence="2" key="2">
    <citation type="journal article" date="2020" name="Antonie Van Leeuwenhoek">
        <title>Labilibaculum antarcticum sp. nov., a novel facultative anaerobic, psychrotorelant bacterium isolated from marine sediment of Antarctica.</title>
        <authorList>
            <person name="Watanabe M."/>
            <person name="Kojima H."/>
            <person name="Fukui M."/>
        </authorList>
    </citation>
    <scope>NUCLEOTIDE SEQUENCE [LARGE SCALE GENOMIC DNA]</scope>
    <source>
        <strain evidence="2">SPP2</strain>
    </source>
</reference>